<dbReference type="GO" id="GO:0003700">
    <property type="term" value="F:DNA-binding transcription factor activity"/>
    <property type="evidence" value="ECO:0007669"/>
    <property type="project" value="TreeGrafter"/>
</dbReference>
<feature type="DNA-binding region" description="H-T-H motif" evidence="4">
    <location>
        <begin position="30"/>
        <end position="49"/>
    </location>
</feature>
<dbReference type="GO" id="GO:0045892">
    <property type="term" value="P:negative regulation of DNA-templated transcription"/>
    <property type="evidence" value="ECO:0007669"/>
    <property type="project" value="UniProtKB-ARBA"/>
</dbReference>
<dbReference type="PANTHER" id="PTHR30055:SF223">
    <property type="entry name" value="HTH-TYPE TRANSCRIPTIONAL REGULATOR UIDR"/>
    <property type="match status" value="1"/>
</dbReference>
<dbReference type="InterPro" id="IPR050109">
    <property type="entry name" value="HTH-type_TetR-like_transc_reg"/>
</dbReference>
<dbReference type="InterPro" id="IPR039536">
    <property type="entry name" value="TetR_C_Proteobacteria"/>
</dbReference>
<dbReference type="PANTHER" id="PTHR30055">
    <property type="entry name" value="HTH-TYPE TRANSCRIPTIONAL REGULATOR RUTR"/>
    <property type="match status" value="1"/>
</dbReference>
<evidence type="ECO:0000313" key="7">
    <source>
        <dbReference type="Proteomes" id="UP001268256"/>
    </source>
</evidence>
<dbReference type="EMBL" id="JAVMIP010000003">
    <property type="protein sequence ID" value="MDS3860252.1"/>
    <property type="molecule type" value="Genomic_DNA"/>
</dbReference>
<comment type="caution">
    <text evidence="6">The sequence shown here is derived from an EMBL/GenBank/DDBJ whole genome shotgun (WGS) entry which is preliminary data.</text>
</comment>
<evidence type="ECO:0000313" key="6">
    <source>
        <dbReference type="EMBL" id="MDS3860252.1"/>
    </source>
</evidence>
<dbReference type="InterPro" id="IPR036271">
    <property type="entry name" value="Tet_transcr_reg_TetR-rel_C_sf"/>
</dbReference>
<reference evidence="7" key="1">
    <citation type="submission" date="2023-07" db="EMBL/GenBank/DDBJ databases">
        <authorList>
            <person name="Luz R."/>
            <person name="Cordeiro R."/>
            <person name="Fonseca A."/>
            <person name="Goncalves V."/>
        </authorList>
    </citation>
    <scope>NUCLEOTIDE SEQUENCE [LARGE SCALE GENOMIC DNA]</scope>
    <source>
        <strain evidence="7">BACA0444</strain>
    </source>
</reference>
<evidence type="ECO:0000259" key="5">
    <source>
        <dbReference type="PROSITE" id="PS50977"/>
    </source>
</evidence>
<evidence type="ECO:0000256" key="1">
    <source>
        <dbReference type="ARBA" id="ARBA00023015"/>
    </source>
</evidence>
<dbReference type="InterPro" id="IPR023772">
    <property type="entry name" value="DNA-bd_HTH_TetR-type_CS"/>
</dbReference>
<dbReference type="SUPFAM" id="SSF46689">
    <property type="entry name" value="Homeodomain-like"/>
    <property type="match status" value="1"/>
</dbReference>
<dbReference type="GO" id="GO:0000976">
    <property type="term" value="F:transcription cis-regulatory region binding"/>
    <property type="evidence" value="ECO:0007669"/>
    <property type="project" value="TreeGrafter"/>
</dbReference>
<dbReference type="Proteomes" id="UP001268256">
    <property type="component" value="Unassembled WGS sequence"/>
</dbReference>
<keyword evidence="3" id="KW-0804">Transcription</keyword>
<keyword evidence="7" id="KW-1185">Reference proteome</keyword>
<gene>
    <name evidence="6" type="ORF">RIF25_05475</name>
</gene>
<sequence>MTPSPASDKAEQILTGAMQAFLAQGYAGTSMDRVAAAAGVSKATVYSHFQDKERLFQALVRRMAKRKFSEVFTDMDDPKLEGDPLVVFPAMGRTIMARMLADSEHLDFMRMVIGESGRFPQLAKACIQNLTKYSLEFLTQYIAAHPEFGVPDPEATARIVLGAMVFFVLSQKAMYGEEIIPMDEQRMIDAMAFLLFRDQ</sequence>
<evidence type="ECO:0000256" key="4">
    <source>
        <dbReference type="PROSITE-ProRule" id="PRU00335"/>
    </source>
</evidence>
<dbReference type="Pfam" id="PF00440">
    <property type="entry name" value="TetR_N"/>
    <property type="match status" value="1"/>
</dbReference>
<feature type="domain" description="HTH tetR-type" evidence="5">
    <location>
        <begin position="7"/>
        <end position="67"/>
    </location>
</feature>
<keyword evidence="2 4" id="KW-0238">DNA-binding</keyword>
<dbReference type="InterPro" id="IPR009057">
    <property type="entry name" value="Homeodomain-like_sf"/>
</dbReference>
<accession>A0AAE4FS19</accession>
<dbReference type="SUPFAM" id="SSF48498">
    <property type="entry name" value="Tetracyclin repressor-like, C-terminal domain"/>
    <property type="match status" value="1"/>
</dbReference>
<dbReference type="RefSeq" id="WP_322877533.1">
    <property type="nucleotide sequence ID" value="NZ_JAVMIP010000003.1"/>
</dbReference>
<dbReference type="PROSITE" id="PS50977">
    <property type="entry name" value="HTH_TETR_2"/>
    <property type="match status" value="1"/>
</dbReference>
<dbReference type="FunFam" id="1.10.10.60:FF:000141">
    <property type="entry name" value="TetR family transcriptional regulator"/>
    <property type="match status" value="1"/>
</dbReference>
<dbReference type="Gene3D" id="1.10.357.10">
    <property type="entry name" value="Tetracycline Repressor, domain 2"/>
    <property type="match status" value="1"/>
</dbReference>
<proteinExistence type="predicted"/>
<dbReference type="PRINTS" id="PR00455">
    <property type="entry name" value="HTHTETR"/>
</dbReference>
<dbReference type="PROSITE" id="PS01081">
    <property type="entry name" value="HTH_TETR_1"/>
    <property type="match status" value="1"/>
</dbReference>
<evidence type="ECO:0000256" key="2">
    <source>
        <dbReference type="ARBA" id="ARBA00023125"/>
    </source>
</evidence>
<organism evidence="6 7">
    <name type="scientific">Pseudocalidococcus azoricus BACA0444</name>
    <dbReference type="NCBI Taxonomy" id="2918990"/>
    <lineage>
        <taxon>Bacteria</taxon>
        <taxon>Bacillati</taxon>
        <taxon>Cyanobacteriota</taxon>
        <taxon>Cyanophyceae</taxon>
        <taxon>Acaryochloridales</taxon>
        <taxon>Thermosynechococcaceae</taxon>
        <taxon>Pseudocalidococcus</taxon>
        <taxon>Pseudocalidococcus azoricus</taxon>
    </lineage>
</organism>
<keyword evidence="1" id="KW-0805">Transcription regulation</keyword>
<evidence type="ECO:0000256" key="3">
    <source>
        <dbReference type="ARBA" id="ARBA00023163"/>
    </source>
</evidence>
<name>A0AAE4FS19_9CYAN</name>
<dbReference type="InterPro" id="IPR001647">
    <property type="entry name" value="HTH_TetR"/>
</dbReference>
<protein>
    <submittedName>
        <fullName evidence="6">TetR/AcrR family transcriptional regulator</fullName>
    </submittedName>
</protein>
<dbReference type="AlphaFoldDB" id="A0AAE4FS19"/>
<dbReference type="Pfam" id="PF14246">
    <property type="entry name" value="TetR_C_7"/>
    <property type="match status" value="1"/>
</dbReference>